<evidence type="ECO:0000313" key="5">
    <source>
        <dbReference type="EMBL" id="CDO56030.1"/>
    </source>
</evidence>
<keyword evidence="6" id="KW-1185">Reference proteome</keyword>
<dbReference type="OrthoDB" id="2129069at2759"/>
<dbReference type="Pfam" id="PF07047">
    <property type="entry name" value="OPA3"/>
    <property type="match status" value="1"/>
</dbReference>
<evidence type="ECO:0000313" key="6">
    <source>
        <dbReference type="Proteomes" id="UP000242525"/>
    </source>
</evidence>
<keyword evidence="4" id="KW-0732">Signal</keyword>
<dbReference type="GO" id="GO:0019216">
    <property type="term" value="P:regulation of lipid metabolic process"/>
    <property type="evidence" value="ECO:0007669"/>
    <property type="project" value="TreeGrafter"/>
</dbReference>
<evidence type="ECO:0008006" key="7">
    <source>
        <dbReference type="Google" id="ProtNLM"/>
    </source>
</evidence>
<feature type="coiled-coil region" evidence="3">
    <location>
        <begin position="108"/>
        <end position="135"/>
    </location>
</feature>
<comment type="caution">
    <text evidence="5">The sequence shown here is derived from an EMBL/GenBank/DDBJ whole genome shotgun (WGS) entry which is preliminary data.</text>
</comment>
<dbReference type="STRING" id="1173061.A0A0J9XFH6"/>
<evidence type="ECO:0000256" key="3">
    <source>
        <dbReference type="SAM" id="Coils"/>
    </source>
</evidence>
<organism evidence="5 6">
    <name type="scientific">Geotrichum candidum</name>
    <name type="common">Oospora lactis</name>
    <name type="synonym">Dipodascus geotrichum</name>
    <dbReference type="NCBI Taxonomy" id="1173061"/>
    <lineage>
        <taxon>Eukaryota</taxon>
        <taxon>Fungi</taxon>
        <taxon>Dikarya</taxon>
        <taxon>Ascomycota</taxon>
        <taxon>Saccharomycotina</taxon>
        <taxon>Dipodascomycetes</taxon>
        <taxon>Dipodascales</taxon>
        <taxon>Dipodascaceae</taxon>
        <taxon>Geotrichum</taxon>
    </lineage>
</organism>
<proteinExistence type="inferred from homology"/>
<dbReference type="InterPro" id="IPR010754">
    <property type="entry name" value="OPA3-like"/>
</dbReference>
<dbReference type="Proteomes" id="UP000242525">
    <property type="component" value="Unassembled WGS sequence"/>
</dbReference>
<sequence length="181" mass="20603">MSSIALKLTFLLVRTVSKPIANTIKGQAKQHPRFRKVCIGFAQWVHRTDYYLRMRVLGENATKIRPLNDTRAIETGANILSEGFIFSVAGGLILFESVRARNKELARRESIADDIATLQDELEFLKRNLKQQRIIIEDYKVPQELNPSVLKIPKREDAPKIYNEEAATTQAKPEVPVTTNK</sequence>
<protein>
    <recommendedName>
        <fullName evidence="7">OPA3-like protein</fullName>
    </recommendedName>
</protein>
<dbReference type="EMBL" id="CCBN010000013">
    <property type="protein sequence ID" value="CDO56030.1"/>
    <property type="molecule type" value="Genomic_DNA"/>
</dbReference>
<dbReference type="AlphaFoldDB" id="A0A0J9XFH6"/>
<comment type="similarity">
    <text evidence="1">Belongs to the OPA3 family.</text>
</comment>
<evidence type="ECO:0000256" key="2">
    <source>
        <dbReference type="ARBA" id="ARBA00023054"/>
    </source>
</evidence>
<evidence type="ECO:0000256" key="1">
    <source>
        <dbReference type="ARBA" id="ARBA00007584"/>
    </source>
</evidence>
<dbReference type="PANTHER" id="PTHR12499:SF0">
    <property type="entry name" value="OPTIC ATROPHY 3 PROTEIN"/>
    <property type="match status" value="1"/>
</dbReference>
<dbReference type="GO" id="GO:0005739">
    <property type="term" value="C:mitochondrion"/>
    <property type="evidence" value="ECO:0007669"/>
    <property type="project" value="TreeGrafter"/>
</dbReference>
<evidence type="ECO:0000256" key="4">
    <source>
        <dbReference type="SAM" id="SignalP"/>
    </source>
</evidence>
<gene>
    <name evidence="5" type="ORF">BN980_GECA13s01902g</name>
</gene>
<feature type="signal peptide" evidence="4">
    <location>
        <begin position="1"/>
        <end position="17"/>
    </location>
</feature>
<dbReference type="PANTHER" id="PTHR12499">
    <property type="entry name" value="OPTIC ATROPHY 3 PROTEIN OPA3"/>
    <property type="match status" value="1"/>
</dbReference>
<keyword evidence="2 3" id="KW-0175">Coiled coil</keyword>
<reference evidence="5" key="1">
    <citation type="submission" date="2014-03" db="EMBL/GenBank/DDBJ databases">
        <authorList>
            <person name="Casaregola S."/>
        </authorList>
    </citation>
    <scope>NUCLEOTIDE SEQUENCE [LARGE SCALE GENOMIC DNA]</scope>
    <source>
        <strain evidence="5">CLIB 918</strain>
    </source>
</reference>
<accession>A0A0J9XFH6</accession>
<feature type="chain" id="PRO_5005325766" description="OPA3-like protein" evidence="4">
    <location>
        <begin position="18"/>
        <end position="181"/>
    </location>
</feature>
<name>A0A0J9XFH6_GEOCN</name>